<dbReference type="Gene3D" id="3.20.20.80">
    <property type="entry name" value="Glycosidases"/>
    <property type="match status" value="1"/>
</dbReference>
<evidence type="ECO:0000259" key="1">
    <source>
        <dbReference type="SMART" id="SM00642"/>
    </source>
</evidence>
<name>A0A1J4JMU5_9EUKA</name>
<dbReference type="RefSeq" id="XP_068352006.1">
    <property type="nucleotide sequence ID" value="XM_068509895.1"/>
</dbReference>
<dbReference type="EMBL" id="MLAK01001036">
    <property type="protein sequence ID" value="OHS98869.1"/>
    <property type="molecule type" value="Genomic_DNA"/>
</dbReference>
<accession>A0A1J4JMU5</accession>
<organism evidence="2 3">
    <name type="scientific">Tritrichomonas foetus</name>
    <dbReference type="NCBI Taxonomy" id="1144522"/>
    <lineage>
        <taxon>Eukaryota</taxon>
        <taxon>Metamonada</taxon>
        <taxon>Parabasalia</taxon>
        <taxon>Tritrichomonadida</taxon>
        <taxon>Tritrichomonadidae</taxon>
        <taxon>Tritrichomonas</taxon>
    </lineage>
</organism>
<dbReference type="Pfam" id="PF00128">
    <property type="entry name" value="Alpha-amylase"/>
    <property type="match status" value="1"/>
</dbReference>
<dbReference type="OrthoDB" id="1740265at2759"/>
<protein>
    <submittedName>
        <fullName evidence="2">Alpha amylase, catalytic domain containing protein</fullName>
    </submittedName>
</protein>
<evidence type="ECO:0000313" key="2">
    <source>
        <dbReference type="EMBL" id="OHS98869.1"/>
    </source>
</evidence>
<dbReference type="SUPFAM" id="SSF51445">
    <property type="entry name" value="(Trans)glycosidases"/>
    <property type="match status" value="1"/>
</dbReference>
<dbReference type="SMART" id="SM00642">
    <property type="entry name" value="Aamy"/>
    <property type="match status" value="1"/>
</dbReference>
<feature type="domain" description="Glycosyl hydrolase family 13 catalytic" evidence="1">
    <location>
        <begin position="24"/>
        <end position="397"/>
    </location>
</feature>
<dbReference type="AlphaFoldDB" id="A0A1J4JMU5"/>
<dbReference type="InterPro" id="IPR006047">
    <property type="entry name" value="GH13_cat_dom"/>
</dbReference>
<dbReference type="InterPro" id="IPR017853">
    <property type="entry name" value="GH"/>
</dbReference>
<gene>
    <name evidence="2" type="ORF">TRFO_34821</name>
</gene>
<proteinExistence type="predicted"/>
<dbReference type="VEuPathDB" id="TrichDB:TRFO_34821"/>
<dbReference type="GO" id="GO:0005975">
    <property type="term" value="P:carbohydrate metabolic process"/>
    <property type="evidence" value="ECO:0007669"/>
    <property type="project" value="InterPro"/>
</dbReference>
<keyword evidence="3" id="KW-1185">Reference proteome</keyword>
<dbReference type="GeneID" id="94844599"/>
<reference evidence="2" key="1">
    <citation type="submission" date="2016-10" db="EMBL/GenBank/DDBJ databases">
        <authorList>
            <person name="Benchimol M."/>
            <person name="Almeida L.G."/>
            <person name="Vasconcelos A.T."/>
            <person name="Perreira-Neves A."/>
            <person name="Rosa I.A."/>
            <person name="Tasca T."/>
            <person name="Bogo M.R."/>
            <person name="de Souza W."/>
        </authorList>
    </citation>
    <scope>NUCLEOTIDE SEQUENCE [LARGE SCALE GENOMIC DNA]</scope>
    <source>
        <strain evidence="2">K</strain>
    </source>
</reference>
<dbReference type="PANTHER" id="PTHR47786">
    <property type="entry name" value="ALPHA-1,4-GLUCAN:MALTOSE-1-PHOSPHATE MALTOSYLTRANSFERASE"/>
    <property type="match status" value="1"/>
</dbReference>
<evidence type="ECO:0000313" key="3">
    <source>
        <dbReference type="Proteomes" id="UP000179807"/>
    </source>
</evidence>
<comment type="caution">
    <text evidence="2">The sequence shown here is derived from an EMBL/GenBank/DDBJ whole genome shotgun (WGS) entry which is preliminary data.</text>
</comment>
<dbReference type="PANTHER" id="PTHR47786:SF2">
    <property type="entry name" value="GLYCOSYL HYDROLASE FAMILY 13 CATALYTIC DOMAIN-CONTAINING PROTEIN"/>
    <property type="match status" value="1"/>
</dbReference>
<dbReference type="Proteomes" id="UP000179807">
    <property type="component" value="Unassembled WGS sequence"/>
</dbReference>
<sequence length="489" mass="57526">MIFAFILLSLTSSLPLTTQLLEISTRPYLYKLSLRLGRKATLKDIPTEDFDEWKNKGFKWIWFMGVWKLGDYGLTIDKTDPDTTKIYKNYLPDWKEDDVIGSPYAIVKYDVNVEIGGEEELKIVRQELKNRGMKLMLDFVPNHSAVDAEEAVSKKNFYIREPQGAIHDTNKYMDNGITYGLGCLKDVIQYNYFDMECREHQINAIKKISQMCDGIRVDFSFLMLNDVFEKNWKLELDAWGYKRPEKEFWPDAIQAVKLQNKDFIFLAECYDQYEPEIIRQGFDYSYDKELYDRLVQKSQRLFSLELNNRSRSYIKHMVYFTENHDEQRAVKEFGNVSAGNAASAALLTLPGVRFVNFEQWKGYKNKIEIHLRRAADEEENPQAIRFYEKLFKVINMNCVKNGYFQQLKINNDFDIPCWRYTDGKESVIIIINYDTNKNGGFIKVPDAPHGKIIFQDILNDFTYINNGTLIKREGLFVTLNPYEVRILRY</sequence>